<keyword evidence="2" id="KW-1185">Reference proteome</keyword>
<name>A0ABV7C1U8_9PROT</name>
<dbReference type="EMBL" id="JBHRSB010000008">
    <property type="protein sequence ID" value="MFC3002986.1"/>
    <property type="molecule type" value="Genomic_DNA"/>
</dbReference>
<reference evidence="2" key="1">
    <citation type="journal article" date="2019" name="Int. J. Syst. Evol. Microbiol.">
        <title>The Global Catalogue of Microorganisms (GCM) 10K type strain sequencing project: providing services to taxonomists for standard genome sequencing and annotation.</title>
        <authorList>
            <consortium name="The Broad Institute Genomics Platform"/>
            <consortium name="The Broad Institute Genome Sequencing Center for Infectious Disease"/>
            <person name="Wu L."/>
            <person name="Ma J."/>
        </authorList>
    </citation>
    <scope>NUCLEOTIDE SEQUENCE [LARGE SCALE GENOMIC DNA]</scope>
    <source>
        <strain evidence="2">CGMCC 1.16855</strain>
    </source>
</reference>
<comment type="caution">
    <text evidence="1">The sequence shown here is derived from an EMBL/GenBank/DDBJ whole genome shotgun (WGS) entry which is preliminary data.</text>
</comment>
<dbReference type="RefSeq" id="WP_216839303.1">
    <property type="nucleotide sequence ID" value="NZ_JAFNJS010000008.1"/>
</dbReference>
<sequence>MGDGVVLDPGWWCWLEAPVLLPGWGASPVFVTRVEPQKTGKGMLRLSFIQAIHRVTAREREVMLRVLFRGDRHLVGTLKDDDGAIRTAILAAPDYGWLETYCPLLLRRRPPSGPTFIFVGQPPPPGPTAAEHLDATFGRTPAQILRGANAESFGRDHPPMPARSSLFSLDQTYGPFDSWMIARGFVPTVMEEKWFIYTESGRLLFRRSWTGMLIYDVEAIWRDDQLYLGQVRVNRDPDQYGETDDEYDRRLLTYLIVVVLLGEHAPFPTKEEPTSEQAALQAWSLAGKASL</sequence>
<evidence type="ECO:0000313" key="1">
    <source>
        <dbReference type="EMBL" id="MFC3002986.1"/>
    </source>
</evidence>
<dbReference type="Proteomes" id="UP001595420">
    <property type="component" value="Unassembled WGS sequence"/>
</dbReference>
<proteinExistence type="predicted"/>
<gene>
    <name evidence="1" type="ORF">ACFOD3_24020</name>
</gene>
<evidence type="ECO:0000313" key="2">
    <source>
        <dbReference type="Proteomes" id="UP001595420"/>
    </source>
</evidence>
<accession>A0ABV7C1U8</accession>
<organism evidence="1 2">
    <name type="scientific">Falsiroseomonas tokyonensis</name>
    <dbReference type="NCBI Taxonomy" id="430521"/>
    <lineage>
        <taxon>Bacteria</taxon>
        <taxon>Pseudomonadati</taxon>
        <taxon>Pseudomonadota</taxon>
        <taxon>Alphaproteobacteria</taxon>
        <taxon>Acetobacterales</taxon>
        <taxon>Roseomonadaceae</taxon>
        <taxon>Falsiroseomonas</taxon>
    </lineage>
</organism>
<protein>
    <submittedName>
        <fullName evidence="1">Uncharacterized protein</fullName>
    </submittedName>
</protein>